<keyword evidence="7 8" id="KW-0066">ATP synthesis</keyword>
<dbReference type="Proteomes" id="UP000274391">
    <property type="component" value="Unassembled WGS sequence"/>
</dbReference>
<evidence type="ECO:0000256" key="6">
    <source>
        <dbReference type="ARBA" id="ARBA00023196"/>
    </source>
</evidence>
<dbReference type="GO" id="GO:0046933">
    <property type="term" value="F:proton-transporting ATP synthase activity, rotational mechanism"/>
    <property type="evidence" value="ECO:0007669"/>
    <property type="project" value="UniProtKB-UniRule"/>
</dbReference>
<accession>A0A3P3W2U1</accession>
<evidence type="ECO:0000256" key="1">
    <source>
        <dbReference type="ARBA" id="ARBA00004370"/>
    </source>
</evidence>
<evidence type="ECO:0000256" key="8">
    <source>
        <dbReference type="HAMAP-Rule" id="MF_01416"/>
    </source>
</evidence>
<comment type="caution">
    <text evidence="9">The sequence shown here is derived from an EMBL/GenBank/DDBJ whole genome shotgun (WGS) entry which is preliminary data.</text>
</comment>
<evidence type="ECO:0000256" key="3">
    <source>
        <dbReference type="ARBA" id="ARBA00022781"/>
    </source>
</evidence>
<evidence type="ECO:0000256" key="4">
    <source>
        <dbReference type="ARBA" id="ARBA00023065"/>
    </source>
</evidence>
<comment type="similarity">
    <text evidence="8">Belongs to the ATPase delta chain family.</text>
</comment>
<keyword evidence="2 8" id="KW-0813">Transport</keyword>
<keyword evidence="3 8" id="KW-0375">Hydrogen ion transport</keyword>
<evidence type="ECO:0000313" key="9">
    <source>
        <dbReference type="EMBL" id="RRJ88708.1"/>
    </source>
</evidence>
<proteinExistence type="inferred from homology"/>
<comment type="function">
    <text evidence="8">F(1)F(0) ATP synthase produces ATP from ADP in the presence of a proton or sodium gradient. F-type ATPases consist of two structural domains, F(1) containing the extramembraneous catalytic core and F(0) containing the membrane proton channel, linked together by a central stalk and a peripheral stalk. During catalysis, ATP synthesis in the catalytic domain of F(1) is coupled via a rotary mechanism of the central stalk subunits to proton translocation.</text>
</comment>
<dbReference type="PRINTS" id="PR00125">
    <property type="entry name" value="ATPASEDELTA"/>
</dbReference>
<evidence type="ECO:0000256" key="2">
    <source>
        <dbReference type="ARBA" id="ARBA00022448"/>
    </source>
</evidence>
<organism evidence="9 10">
    <name type="scientific">Gulosibacter macacae</name>
    <dbReference type="NCBI Taxonomy" id="2488791"/>
    <lineage>
        <taxon>Bacteria</taxon>
        <taxon>Bacillati</taxon>
        <taxon>Actinomycetota</taxon>
        <taxon>Actinomycetes</taxon>
        <taxon>Micrococcales</taxon>
        <taxon>Microbacteriaceae</taxon>
        <taxon>Gulosibacter</taxon>
    </lineage>
</organism>
<keyword evidence="5 8" id="KW-0472">Membrane</keyword>
<dbReference type="PANTHER" id="PTHR11910">
    <property type="entry name" value="ATP SYNTHASE DELTA CHAIN"/>
    <property type="match status" value="1"/>
</dbReference>
<dbReference type="PROSITE" id="PS00389">
    <property type="entry name" value="ATPASE_DELTA"/>
    <property type="match status" value="1"/>
</dbReference>
<evidence type="ECO:0000313" key="10">
    <source>
        <dbReference type="Proteomes" id="UP000274391"/>
    </source>
</evidence>
<comment type="subcellular location">
    <subcellularLocation>
        <location evidence="8">Cell membrane</location>
        <topology evidence="8">Peripheral membrane protein</topology>
    </subcellularLocation>
    <subcellularLocation>
        <location evidence="1">Membrane</location>
    </subcellularLocation>
</comment>
<dbReference type="InterPro" id="IPR020781">
    <property type="entry name" value="ATPase_OSCP/d_CS"/>
</dbReference>
<protein>
    <recommendedName>
        <fullName evidence="8">ATP synthase subunit delta</fullName>
    </recommendedName>
    <alternativeName>
        <fullName evidence="8">ATP synthase F(1) sector subunit delta</fullName>
    </alternativeName>
    <alternativeName>
        <fullName evidence="8">F-type ATPase subunit delta</fullName>
        <shortName evidence="8">F-ATPase subunit delta</shortName>
    </alternativeName>
</protein>
<dbReference type="OrthoDB" id="5242917at2"/>
<keyword evidence="8" id="KW-1003">Cell membrane</keyword>
<dbReference type="HAMAP" id="MF_01416">
    <property type="entry name" value="ATP_synth_delta_bact"/>
    <property type="match status" value="1"/>
</dbReference>
<reference evidence="9 10" key="1">
    <citation type="submission" date="2018-11" db="EMBL/GenBank/DDBJ databases">
        <title>YIM 102482-1 draft genome.</title>
        <authorList>
            <person name="Li G."/>
            <person name="Jiang Y."/>
        </authorList>
    </citation>
    <scope>NUCLEOTIDE SEQUENCE [LARGE SCALE GENOMIC DNA]</scope>
    <source>
        <strain evidence="9 10">YIM 102482-1</strain>
    </source>
</reference>
<comment type="function">
    <text evidence="8">This protein is part of the stalk that links CF(0) to CF(1). It either transmits conformational changes from CF(0) to CF(1) or is implicated in proton conduction.</text>
</comment>
<evidence type="ECO:0000256" key="5">
    <source>
        <dbReference type="ARBA" id="ARBA00023136"/>
    </source>
</evidence>
<dbReference type="GO" id="GO:0005886">
    <property type="term" value="C:plasma membrane"/>
    <property type="evidence" value="ECO:0007669"/>
    <property type="project" value="UniProtKB-SubCell"/>
</dbReference>
<sequence length="263" mass="28019">MGSATKHALAAVKREVDTLTQHDADSARKLFDVVDELAASKQLASAFAERGAGADAKRALAERVFGAQLGEAGMRVLGTAVEQTWETEGDLVTGLQEAAIRGVAQTTGTHELLGEELDSFLDTVSSNGELELSLGSRLGANDAKVGLVERLFGSRLGADTLRILRSLVKHPAGRRTRRLVSWARGIVADQANRQVAVVTVARPLPAAQLERLQAGLSARFGRDVALNQIVDPSVIGGLRVEFGDELIDDTALARLKNLRLQLA</sequence>
<dbReference type="InterPro" id="IPR000711">
    <property type="entry name" value="ATPase_OSCP/dsu"/>
</dbReference>
<gene>
    <name evidence="8" type="primary">atpH</name>
    <name evidence="9" type="ORF">EG850_00755</name>
</gene>
<dbReference type="Pfam" id="PF00213">
    <property type="entry name" value="OSCP"/>
    <property type="match status" value="1"/>
</dbReference>
<name>A0A3P3W2U1_9MICO</name>
<evidence type="ECO:0000256" key="7">
    <source>
        <dbReference type="ARBA" id="ARBA00023310"/>
    </source>
</evidence>
<dbReference type="EMBL" id="RQVS01000001">
    <property type="protein sequence ID" value="RRJ88708.1"/>
    <property type="molecule type" value="Genomic_DNA"/>
</dbReference>
<keyword evidence="4 8" id="KW-0406">Ion transport</keyword>
<dbReference type="GO" id="GO:0045259">
    <property type="term" value="C:proton-transporting ATP synthase complex"/>
    <property type="evidence" value="ECO:0007669"/>
    <property type="project" value="UniProtKB-KW"/>
</dbReference>
<dbReference type="AlphaFoldDB" id="A0A3P3W2U1"/>
<dbReference type="RefSeq" id="WP_124968862.1">
    <property type="nucleotide sequence ID" value="NZ_RQVS01000001.1"/>
</dbReference>
<keyword evidence="10" id="KW-1185">Reference proteome</keyword>
<keyword evidence="6 8" id="KW-0139">CF(1)</keyword>